<feature type="region of interest" description="Disordered" evidence="1">
    <location>
        <begin position="89"/>
        <end position="140"/>
    </location>
</feature>
<protein>
    <submittedName>
        <fullName evidence="4">LysM domain-containing protein</fullName>
    </submittedName>
</protein>
<reference evidence="4 5" key="1">
    <citation type="submission" date="2019-03" db="EMBL/GenBank/DDBJ databases">
        <title>Genomic Encyclopedia of Type Strains, Phase IV (KMG-IV): sequencing the most valuable type-strain genomes for metagenomic binning, comparative biology and taxonomic classification.</title>
        <authorList>
            <person name="Goeker M."/>
        </authorList>
    </citation>
    <scope>NUCLEOTIDE SEQUENCE [LARGE SCALE GENOMIC DNA]</scope>
    <source>
        <strain evidence="4 5">DSM 25964</strain>
    </source>
</reference>
<comment type="caution">
    <text evidence="4">The sequence shown here is derived from an EMBL/GenBank/DDBJ whole genome shotgun (WGS) entry which is preliminary data.</text>
</comment>
<evidence type="ECO:0000313" key="4">
    <source>
        <dbReference type="EMBL" id="TDY61664.1"/>
    </source>
</evidence>
<dbReference type="CDD" id="cd12797">
    <property type="entry name" value="M23_peptidase"/>
    <property type="match status" value="1"/>
</dbReference>
<dbReference type="RefSeq" id="WP_133957111.1">
    <property type="nucleotide sequence ID" value="NZ_SORI01000005.1"/>
</dbReference>
<evidence type="ECO:0000256" key="2">
    <source>
        <dbReference type="SAM" id="SignalP"/>
    </source>
</evidence>
<dbReference type="InterPro" id="IPR016047">
    <property type="entry name" value="M23ase_b-sheet_dom"/>
</dbReference>
<evidence type="ECO:0000259" key="3">
    <source>
        <dbReference type="PROSITE" id="PS51782"/>
    </source>
</evidence>
<dbReference type="Gene3D" id="3.10.350.10">
    <property type="entry name" value="LysM domain"/>
    <property type="match status" value="2"/>
</dbReference>
<feature type="chain" id="PRO_5020189584" evidence="2">
    <location>
        <begin position="19"/>
        <end position="330"/>
    </location>
</feature>
<dbReference type="PANTHER" id="PTHR21666:SF290">
    <property type="entry name" value="PEPTIDASE M23 DOMAIN PROTEIN"/>
    <property type="match status" value="1"/>
</dbReference>
<gene>
    <name evidence="4" type="ORF">C8D99_10577</name>
</gene>
<dbReference type="AlphaFoldDB" id="A0A4R8M8V7"/>
<feature type="domain" description="LysM" evidence="3">
    <location>
        <begin position="24"/>
        <end position="69"/>
    </location>
</feature>
<dbReference type="PROSITE" id="PS51782">
    <property type="entry name" value="LYSM"/>
    <property type="match status" value="2"/>
</dbReference>
<dbReference type="Pfam" id="PF01551">
    <property type="entry name" value="Peptidase_M23"/>
    <property type="match status" value="1"/>
</dbReference>
<dbReference type="PANTHER" id="PTHR21666">
    <property type="entry name" value="PEPTIDASE-RELATED"/>
    <property type="match status" value="1"/>
</dbReference>
<dbReference type="EMBL" id="SORI01000005">
    <property type="protein sequence ID" value="TDY61664.1"/>
    <property type="molecule type" value="Genomic_DNA"/>
</dbReference>
<dbReference type="SUPFAM" id="SSF54106">
    <property type="entry name" value="LysM domain"/>
    <property type="match status" value="2"/>
</dbReference>
<feature type="domain" description="LysM" evidence="3">
    <location>
        <begin position="140"/>
        <end position="184"/>
    </location>
</feature>
<keyword evidence="2" id="KW-0732">Signal</keyword>
<dbReference type="Gene3D" id="2.70.70.10">
    <property type="entry name" value="Glucose Permease (Domain IIA)"/>
    <property type="match status" value="1"/>
</dbReference>
<dbReference type="InterPro" id="IPR011055">
    <property type="entry name" value="Dup_hybrid_motif"/>
</dbReference>
<sequence length="330" mass="33611">MKLLLLVLILLSASGAGSADQPFSVHRVADGDTLAAIAGRYGAAPGDIASANGLAGGEKLPPPGTVMLIPGSTEHVLSTLYEAKRRGLGAWPKPREGGEYLEPLAPPPSGEQQTGSTAPPPTEGNTAEVPVKAGEESGGGRYTVRAGDTLFRIAKNGGISLADLMEANGLREGSVIRPGDVLVLPQAKAGAEKSGAAEQKESPPSAAKGTAFHPRWPLRAGTAASRTVRGTGLFEPAPAGTPVYAPAPGTVLHSGWMKEYGNAVFIRHGGDFATFCGGLGVSYVKPGQSVTAETKIGLVGEGTGPGLTFHLLRKGKTVDPAPFLGTSTEP</sequence>
<dbReference type="Proteomes" id="UP000295066">
    <property type="component" value="Unassembled WGS sequence"/>
</dbReference>
<dbReference type="InterPro" id="IPR050570">
    <property type="entry name" value="Cell_wall_metabolism_enzyme"/>
</dbReference>
<dbReference type="GO" id="GO:0004222">
    <property type="term" value="F:metalloendopeptidase activity"/>
    <property type="evidence" value="ECO:0007669"/>
    <property type="project" value="TreeGrafter"/>
</dbReference>
<dbReference type="SUPFAM" id="SSF51261">
    <property type="entry name" value="Duplicated hybrid motif"/>
    <property type="match status" value="1"/>
</dbReference>
<feature type="region of interest" description="Disordered" evidence="1">
    <location>
        <begin position="191"/>
        <end position="212"/>
    </location>
</feature>
<keyword evidence="5" id="KW-1185">Reference proteome</keyword>
<organism evidence="4 5">
    <name type="scientific">Aminivibrio pyruvatiphilus</name>
    <dbReference type="NCBI Taxonomy" id="1005740"/>
    <lineage>
        <taxon>Bacteria</taxon>
        <taxon>Thermotogati</taxon>
        <taxon>Synergistota</taxon>
        <taxon>Synergistia</taxon>
        <taxon>Synergistales</taxon>
        <taxon>Aminobacteriaceae</taxon>
        <taxon>Aminivibrio</taxon>
    </lineage>
</organism>
<accession>A0A4R8M8V7</accession>
<dbReference type="OrthoDB" id="308800at2"/>
<dbReference type="SMART" id="SM00257">
    <property type="entry name" value="LysM"/>
    <property type="match status" value="2"/>
</dbReference>
<name>A0A4R8M8V7_9BACT</name>
<evidence type="ECO:0000256" key="1">
    <source>
        <dbReference type="SAM" id="MobiDB-lite"/>
    </source>
</evidence>
<dbReference type="Pfam" id="PF01476">
    <property type="entry name" value="LysM"/>
    <property type="match status" value="2"/>
</dbReference>
<dbReference type="CDD" id="cd00118">
    <property type="entry name" value="LysM"/>
    <property type="match status" value="2"/>
</dbReference>
<feature type="signal peptide" evidence="2">
    <location>
        <begin position="1"/>
        <end position="18"/>
    </location>
</feature>
<dbReference type="InterPro" id="IPR018392">
    <property type="entry name" value="LysM"/>
</dbReference>
<dbReference type="InterPro" id="IPR036779">
    <property type="entry name" value="LysM_dom_sf"/>
</dbReference>
<proteinExistence type="predicted"/>
<evidence type="ECO:0000313" key="5">
    <source>
        <dbReference type="Proteomes" id="UP000295066"/>
    </source>
</evidence>